<dbReference type="AlphaFoldDB" id="A0A6N3FCW4"/>
<sequence length="105" mass="11343">MKSRIVLNRERTAKAQEISIPIHGKGGELGIKAITGLVGLIETLKDCGTCQEVQSVFDAICGYNACCTRCEFIDEKGADELMELVSMLAGQEMARCKNNCGKGTE</sequence>
<proteinExistence type="predicted"/>
<organism evidence="1">
    <name type="scientific">Mediterraneibacter gnavus</name>
    <name type="common">Ruminococcus gnavus</name>
    <dbReference type="NCBI Taxonomy" id="33038"/>
    <lineage>
        <taxon>Bacteria</taxon>
        <taxon>Bacillati</taxon>
        <taxon>Bacillota</taxon>
        <taxon>Clostridia</taxon>
        <taxon>Lachnospirales</taxon>
        <taxon>Lachnospiraceae</taxon>
        <taxon>Mediterraneibacter</taxon>
    </lineage>
</organism>
<reference evidence="1" key="1">
    <citation type="submission" date="2019-11" db="EMBL/GenBank/DDBJ databases">
        <authorList>
            <person name="Feng L."/>
        </authorList>
    </citation>
    <scope>NUCLEOTIDE SEQUENCE</scope>
    <source>
        <strain evidence="1">RgnavusLFYP36</strain>
    </source>
</reference>
<gene>
    <name evidence="1" type="ORF">RGLFYP36_01789</name>
</gene>
<evidence type="ECO:0000313" key="1">
    <source>
        <dbReference type="EMBL" id="VYU49941.1"/>
    </source>
</evidence>
<dbReference type="RefSeq" id="WP_156734500.1">
    <property type="nucleotide sequence ID" value="NZ_CACRUU010000084.1"/>
</dbReference>
<protein>
    <submittedName>
        <fullName evidence="1">Uncharacterized protein</fullName>
    </submittedName>
</protein>
<accession>A0A6N3FCW4</accession>
<dbReference type="EMBL" id="CACRUU010000084">
    <property type="protein sequence ID" value="VYU49941.1"/>
    <property type="molecule type" value="Genomic_DNA"/>
</dbReference>
<name>A0A6N3FCW4_MEDGN</name>